<protein>
    <submittedName>
        <fullName evidence="2">Uncharacterized protein</fullName>
    </submittedName>
</protein>
<accession>A0A238K3Z2</accession>
<evidence type="ECO:0000256" key="1">
    <source>
        <dbReference type="SAM" id="SignalP"/>
    </source>
</evidence>
<evidence type="ECO:0000313" key="3">
    <source>
        <dbReference type="Proteomes" id="UP000220836"/>
    </source>
</evidence>
<name>A0A238K3Z2_9RHOB</name>
<gene>
    <name evidence="2" type="ORF">PEV8663_01140</name>
</gene>
<dbReference type="RefSeq" id="WP_097803646.1">
    <property type="nucleotide sequence ID" value="NZ_FXYH01000003.1"/>
</dbReference>
<organism evidence="2 3">
    <name type="scientific">Pelagimonas varians</name>
    <dbReference type="NCBI Taxonomy" id="696760"/>
    <lineage>
        <taxon>Bacteria</taxon>
        <taxon>Pseudomonadati</taxon>
        <taxon>Pseudomonadota</taxon>
        <taxon>Alphaproteobacteria</taxon>
        <taxon>Rhodobacterales</taxon>
        <taxon>Roseobacteraceae</taxon>
        <taxon>Pelagimonas</taxon>
    </lineage>
</organism>
<keyword evidence="1" id="KW-0732">Signal</keyword>
<evidence type="ECO:0000313" key="2">
    <source>
        <dbReference type="EMBL" id="SMX37609.1"/>
    </source>
</evidence>
<keyword evidence="3" id="KW-1185">Reference proteome</keyword>
<dbReference type="Proteomes" id="UP000220836">
    <property type="component" value="Unassembled WGS sequence"/>
</dbReference>
<dbReference type="EMBL" id="FXYH01000003">
    <property type="protein sequence ID" value="SMX37609.1"/>
    <property type="molecule type" value="Genomic_DNA"/>
</dbReference>
<proteinExistence type="predicted"/>
<feature type="chain" id="PRO_5012828024" evidence="1">
    <location>
        <begin position="24"/>
        <end position="104"/>
    </location>
</feature>
<reference evidence="2 3" key="1">
    <citation type="submission" date="2017-05" db="EMBL/GenBank/DDBJ databases">
        <authorList>
            <person name="Song R."/>
            <person name="Chenine A.L."/>
            <person name="Ruprecht R.M."/>
        </authorList>
    </citation>
    <scope>NUCLEOTIDE SEQUENCE [LARGE SCALE GENOMIC DNA]</scope>
    <source>
        <strain evidence="2 3">CECT 8663</strain>
    </source>
</reference>
<dbReference type="OrthoDB" id="7866935at2"/>
<sequence>MNTVGHIIATLCASGLLSLSALALVVSGSSLEDADLVLVVSYPWGSQASRIIQKSGLKETYPVRAPLGSMTVVSGPNDITNLKKNGAWLLLDGKKVATLCSPQV</sequence>
<feature type="signal peptide" evidence="1">
    <location>
        <begin position="1"/>
        <end position="23"/>
    </location>
</feature>
<dbReference type="AlphaFoldDB" id="A0A238K3Z2"/>